<gene>
    <name evidence="1" type="ORF">GA0061102_103714</name>
</gene>
<protein>
    <submittedName>
        <fullName evidence="1">Uncharacterized protein</fullName>
    </submittedName>
</protein>
<name>A0A1C3WRN2_9HYPH</name>
<dbReference type="AlphaFoldDB" id="A0A1C3WRN2"/>
<dbReference type="RefSeq" id="WP_092854021.1">
    <property type="nucleotide sequence ID" value="NZ_FMAH01000037.1"/>
</dbReference>
<reference evidence="2" key="1">
    <citation type="submission" date="2016-08" db="EMBL/GenBank/DDBJ databases">
        <authorList>
            <person name="Varghese N."/>
            <person name="Submissions Spin"/>
        </authorList>
    </citation>
    <scope>NUCLEOTIDE SEQUENCE [LARGE SCALE GENOMIC DNA]</scope>
    <source>
        <strain evidence="2">HAMBI 2971</strain>
    </source>
</reference>
<accession>A0A1C3WRN2</accession>
<dbReference type="SUPFAM" id="SSF53822">
    <property type="entry name" value="Periplasmic binding protein-like I"/>
    <property type="match status" value="1"/>
</dbReference>
<dbReference type="Gene3D" id="3.40.50.2300">
    <property type="match status" value="2"/>
</dbReference>
<dbReference type="STRING" id="411945.GA0061102_103714"/>
<dbReference type="EMBL" id="FMAH01000037">
    <property type="protein sequence ID" value="SCB42404.1"/>
    <property type="molecule type" value="Genomic_DNA"/>
</dbReference>
<keyword evidence="2" id="KW-1185">Reference proteome</keyword>
<proteinExistence type="predicted"/>
<evidence type="ECO:0000313" key="2">
    <source>
        <dbReference type="Proteomes" id="UP000199435"/>
    </source>
</evidence>
<dbReference type="InterPro" id="IPR028082">
    <property type="entry name" value="Peripla_BP_I"/>
</dbReference>
<sequence>MPEDIAIVGFDNCELGGSSTSSLTTYKRPRHEMVEAITGMIDGTIEVKQALGMTDEHRLAVEEVLENQEGQYGKLAPEKGFPNFIQLLRQLAEEWKENYPDGYNAQGSTYYICVPGSRSFTM</sequence>
<dbReference type="OrthoDB" id="9772505at2"/>
<evidence type="ECO:0000313" key="1">
    <source>
        <dbReference type="EMBL" id="SCB42404.1"/>
    </source>
</evidence>
<dbReference type="Proteomes" id="UP000199435">
    <property type="component" value="Unassembled WGS sequence"/>
</dbReference>
<organism evidence="1 2">
    <name type="scientific">Rhizobium miluonense</name>
    <dbReference type="NCBI Taxonomy" id="411945"/>
    <lineage>
        <taxon>Bacteria</taxon>
        <taxon>Pseudomonadati</taxon>
        <taxon>Pseudomonadota</taxon>
        <taxon>Alphaproteobacteria</taxon>
        <taxon>Hyphomicrobiales</taxon>
        <taxon>Rhizobiaceae</taxon>
        <taxon>Rhizobium/Agrobacterium group</taxon>
        <taxon>Rhizobium</taxon>
    </lineage>
</organism>